<dbReference type="PANTHER" id="PTHR45786">
    <property type="entry name" value="DNA BINDING PROTEIN-LIKE"/>
    <property type="match status" value="1"/>
</dbReference>
<dbReference type="AlphaFoldDB" id="A0A2U1LF33"/>
<evidence type="ECO:0000313" key="2">
    <source>
        <dbReference type="Proteomes" id="UP000245207"/>
    </source>
</evidence>
<name>A0A2U1LF33_ARTAN</name>
<organism evidence="1 2">
    <name type="scientific">Artemisia annua</name>
    <name type="common">Sweet wormwood</name>
    <dbReference type="NCBI Taxonomy" id="35608"/>
    <lineage>
        <taxon>Eukaryota</taxon>
        <taxon>Viridiplantae</taxon>
        <taxon>Streptophyta</taxon>
        <taxon>Embryophyta</taxon>
        <taxon>Tracheophyta</taxon>
        <taxon>Spermatophyta</taxon>
        <taxon>Magnoliopsida</taxon>
        <taxon>eudicotyledons</taxon>
        <taxon>Gunneridae</taxon>
        <taxon>Pentapetalae</taxon>
        <taxon>asterids</taxon>
        <taxon>campanulids</taxon>
        <taxon>Asterales</taxon>
        <taxon>Asteraceae</taxon>
        <taxon>Asteroideae</taxon>
        <taxon>Anthemideae</taxon>
        <taxon>Artemisiinae</taxon>
        <taxon>Artemisia</taxon>
    </lineage>
</organism>
<dbReference type="PANTHER" id="PTHR45786:SF74">
    <property type="entry name" value="ATP-DEPENDENT DNA HELICASE"/>
    <property type="match status" value="1"/>
</dbReference>
<dbReference type="EMBL" id="PKPP01009728">
    <property type="protein sequence ID" value="PWA47606.1"/>
    <property type="molecule type" value="Genomic_DNA"/>
</dbReference>
<reference evidence="1 2" key="1">
    <citation type="journal article" date="2018" name="Mol. Plant">
        <title>The genome of Artemisia annua provides insight into the evolution of Asteraceae family and artemisinin biosynthesis.</title>
        <authorList>
            <person name="Shen Q."/>
            <person name="Zhang L."/>
            <person name="Liao Z."/>
            <person name="Wang S."/>
            <person name="Yan T."/>
            <person name="Shi P."/>
            <person name="Liu M."/>
            <person name="Fu X."/>
            <person name="Pan Q."/>
            <person name="Wang Y."/>
            <person name="Lv Z."/>
            <person name="Lu X."/>
            <person name="Zhang F."/>
            <person name="Jiang W."/>
            <person name="Ma Y."/>
            <person name="Chen M."/>
            <person name="Hao X."/>
            <person name="Li L."/>
            <person name="Tang Y."/>
            <person name="Lv G."/>
            <person name="Zhou Y."/>
            <person name="Sun X."/>
            <person name="Brodelius P.E."/>
            <person name="Rose J.K.C."/>
            <person name="Tang K."/>
        </authorList>
    </citation>
    <scope>NUCLEOTIDE SEQUENCE [LARGE SCALE GENOMIC DNA]</scope>
    <source>
        <strain evidence="2">cv. Huhao1</strain>
        <tissue evidence="1">Leaf</tissue>
    </source>
</reference>
<proteinExistence type="predicted"/>
<dbReference type="OrthoDB" id="1928976at2759"/>
<accession>A0A2U1LF33</accession>
<keyword evidence="2" id="KW-1185">Reference proteome</keyword>
<sequence length="129" mass="15137">MQMCHRYILIWEIVAGDVNIAMRHFDEHNELVQIFKIARHKYNEANVPEFKVQLYNVVGAQQYQLPSTGTLGAIVFETRPNTRTDYDVIIEYRDRGPQRINKLHSSYMSLQFPLLFVYGQPGYNTKLTL</sequence>
<evidence type="ECO:0008006" key="3">
    <source>
        <dbReference type="Google" id="ProtNLM"/>
    </source>
</evidence>
<gene>
    <name evidence="1" type="ORF">CTI12_AA458980</name>
</gene>
<comment type="caution">
    <text evidence="1">The sequence shown here is derived from an EMBL/GenBank/DDBJ whole genome shotgun (WGS) entry which is preliminary data.</text>
</comment>
<evidence type="ECO:0000313" key="1">
    <source>
        <dbReference type="EMBL" id="PWA47606.1"/>
    </source>
</evidence>
<protein>
    <recommendedName>
        <fullName evidence="3">Helitron helicase-like domain-containing protein</fullName>
    </recommendedName>
</protein>
<dbReference type="Proteomes" id="UP000245207">
    <property type="component" value="Unassembled WGS sequence"/>
</dbReference>